<dbReference type="AlphaFoldDB" id="A0A381Q3G9"/>
<organism evidence="2">
    <name type="scientific">marine metagenome</name>
    <dbReference type="NCBI Taxonomy" id="408172"/>
    <lineage>
        <taxon>unclassified sequences</taxon>
        <taxon>metagenomes</taxon>
        <taxon>ecological metagenomes</taxon>
    </lineage>
</organism>
<proteinExistence type="predicted"/>
<name>A0A381Q3G9_9ZZZZ</name>
<protein>
    <submittedName>
        <fullName evidence="2">Uncharacterized protein</fullName>
    </submittedName>
</protein>
<dbReference type="EMBL" id="UINC01001194">
    <property type="protein sequence ID" value="SUZ73891.1"/>
    <property type="molecule type" value="Genomic_DNA"/>
</dbReference>
<accession>A0A381Q3G9</accession>
<evidence type="ECO:0000313" key="2">
    <source>
        <dbReference type="EMBL" id="SUZ73891.1"/>
    </source>
</evidence>
<gene>
    <name evidence="2" type="ORF">METZ01_LOCUS26745</name>
</gene>
<sequence length="100" mass="11331">MTERHQIVNDRDRRTQFFRNLTFVEGQIHIRHRRSTIDNGPGNGETDRGDVAYPQNLQRTSDDGGSTRPVEVGGRKFSDKLCPTLVIKCETRSGTTDISN</sequence>
<reference evidence="2" key="1">
    <citation type="submission" date="2018-05" db="EMBL/GenBank/DDBJ databases">
        <authorList>
            <person name="Lanie J.A."/>
            <person name="Ng W.-L."/>
            <person name="Kazmierczak K.M."/>
            <person name="Andrzejewski T.M."/>
            <person name="Davidsen T.M."/>
            <person name="Wayne K.J."/>
            <person name="Tettelin H."/>
            <person name="Glass J.I."/>
            <person name="Rusch D."/>
            <person name="Podicherti R."/>
            <person name="Tsui H.-C.T."/>
            <person name="Winkler M.E."/>
        </authorList>
    </citation>
    <scope>NUCLEOTIDE SEQUENCE</scope>
</reference>
<feature type="region of interest" description="Disordered" evidence="1">
    <location>
        <begin position="32"/>
        <end position="75"/>
    </location>
</feature>
<evidence type="ECO:0000256" key="1">
    <source>
        <dbReference type="SAM" id="MobiDB-lite"/>
    </source>
</evidence>